<dbReference type="PROSITE" id="PS51078">
    <property type="entry name" value="ICLR_ED"/>
    <property type="match status" value="1"/>
</dbReference>
<evidence type="ECO:0000256" key="1">
    <source>
        <dbReference type="ARBA" id="ARBA00023015"/>
    </source>
</evidence>
<evidence type="ECO:0000256" key="3">
    <source>
        <dbReference type="ARBA" id="ARBA00023163"/>
    </source>
</evidence>
<dbReference type="RefSeq" id="WP_344891789.1">
    <property type="nucleotide sequence ID" value="NZ_BAAAZP010000187.1"/>
</dbReference>
<sequence>MSNSASVQSVDRAIAILEILARDGDSRVTDLAAELDVHKSTAFRLLAALEQGGLVEQSGDRGRYRLGFGVVRLAGAATAQLDLSRESRPVCLRLAEQVGETVNIAVPRDGDTVNISQVRGPAAISGHNWVGQRTPSHATSSGKVLLAFGALRPADELESYTPHTVTSPAGLELAEIRRRGWAATVEELEVGLNAVAAPISGADGSVVAAVSVSGPSYRLTQDRLPEVGALLVAGAREISQRIGYYG</sequence>
<dbReference type="Proteomes" id="UP001500902">
    <property type="component" value="Unassembled WGS sequence"/>
</dbReference>
<keyword evidence="7" id="KW-1185">Reference proteome</keyword>
<organism evidence="6 7">
    <name type="scientific">Nonomuraea antimicrobica</name>
    <dbReference type="NCBI Taxonomy" id="561173"/>
    <lineage>
        <taxon>Bacteria</taxon>
        <taxon>Bacillati</taxon>
        <taxon>Actinomycetota</taxon>
        <taxon>Actinomycetes</taxon>
        <taxon>Streptosporangiales</taxon>
        <taxon>Streptosporangiaceae</taxon>
        <taxon>Nonomuraea</taxon>
    </lineage>
</organism>
<keyword evidence="3" id="KW-0804">Transcription</keyword>
<feature type="domain" description="HTH iclR-type" evidence="4">
    <location>
        <begin position="7"/>
        <end position="68"/>
    </location>
</feature>
<dbReference type="InterPro" id="IPR036390">
    <property type="entry name" value="WH_DNA-bd_sf"/>
</dbReference>
<evidence type="ECO:0000313" key="7">
    <source>
        <dbReference type="Proteomes" id="UP001500902"/>
    </source>
</evidence>
<keyword evidence="1" id="KW-0805">Transcription regulation</keyword>
<dbReference type="PROSITE" id="PS51077">
    <property type="entry name" value="HTH_ICLR"/>
    <property type="match status" value="1"/>
</dbReference>
<keyword evidence="2" id="KW-0238">DNA-binding</keyword>
<dbReference type="Gene3D" id="3.30.450.40">
    <property type="match status" value="1"/>
</dbReference>
<dbReference type="SMART" id="SM00346">
    <property type="entry name" value="HTH_ICLR"/>
    <property type="match status" value="1"/>
</dbReference>
<dbReference type="InterPro" id="IPR014757">
    <property type="entry name" value="Tscrpt_reg_IclR_C"/>
</dbReference>
<dbReference type="InterPro" id="IPR050707">
    <property type="entry name" value="HTH_MetabolicPath_Reg"/>
</dbReference>
<comment type="caution">
    <text evidence="6">The sequence shown here is derived from an EMBL/GenBank/DDBJ whole genome shotgun (WGS) entry which is preliminary data.</text>
</comment>
<reference evidence="7" key="1">
    <citation type="journal article" date="2019" name="Int. J. Syst. Evol. Microbiol.">
        <title>The Global Catalogue of Microorganisms (GCM) 10K type strain sequencing project: providing services to taxonomists for standard genome sequencing and annotation.</title>
        <authorList>
            <consortium name="The Broad Institute Genomics Platform"/>
            <consortium name="The Broad Institute Genome Sequencing Center for Infectious Disease"/>
            <person name="Wu L."/>
            <person name="Ma J."/>
        </authorList>
    </citation>
    <scope>NUCLEOTIDE SEQUENCE [LARGE SCALE GENOMIC DNA]</scope>
    <source>
        <strain evidence="7">JCM 16904</strain>
    </source>
</reference>
<proteinExistence type="predicted"/>
<dbReference type="EMBL" id="BAAAZP010000187">
    <property type="protein sequence ID" value="GAA3705561.1"/>
    <property type="molecule type" value="Genomic_DNA"/>
</dbReference>
<evidence type="ECO:0000256" key="2">
    <source>
        <dbReference type="ARBA" id="ARBA00023125"/>
    </source>
</evidence>
<dbReference type="InterPro" id="IPR029016">
    <property type="entry name" value="GAF-like_dom_sf"/>
</dbReference>
<dbReference type="Gene3D" id="1.10.10.10">
    <property type="entry name" value="Winged helix-like DNA-binding domain superfamily/Winged helix DNA-binding domain"/>
    <property type="match status" value="1"/>
</dbReference>
<dbReference type="SUPFAM" id="SSF55781">
    <property type="entry name" value="GAF domain-like"/>
    <property type="match status" value="1"/>
</dbReference>
<evidence type="ECO:0000259" key="5">
    <source>
        <dbReference type="PROSITE" id="PS51078"/>
    </source>
</evidence>
<evidence type="ECO:0000313" key="6">
    <source>
        <dbReference type="EMBL" id="GAA3705561.1"/>
    </source>
</evidence>
<dbReference type="PANTHER" id="PTHR30136">
    <property type="entry name" value="HELIX-TURN-HELIX TRANSCRIPTIONAL REGULATOR, ICLR FAMILY"/>
    <property type="match status" value="1"/>
</dbReference>
<accession>A0ABP7DJ79</accession>
<name>A0ABP7DJ79_9ACTN</name>
<dbReference type="Pfam" id="PF09339">
    <property type="entry name" value="HTH_IclR"/>
    <property type="match status" value="1"/>
</dbReference>
<dbReference type="InterPro" id="IPR036388">
    <property type="entry name" value="WH-like_DNA-bd_sf"/>
</dbReference>
<dbReference type="InterPro" id="IPR005471">
    <property type="entry name" value="Tscrpt_reg_IclR_N"/>
</dbReference>
<dbReference type="Pfam" id="PF01614">
    <property type="entry name" value="IclR_C"/>
    <property type="match status" value="1"/>
</dbReference>
<gene>
    <name evidence="6" type="ORF">GCM10022224_083780</name>
</gene>
<evidence type="ECO:0000259" key="4">
    <source>
        <dbReference type="PROSITE" id="PS51077"/>
    </source>
</evidence>
<dbReference type="SUPFAM" id="SSF46785">
    <property type="entry name" value="Winged helix' DNA-binding domain"/>
    <property type="match status" value="1"/>
</dbReference>
<dbReference type="PANTHER" id="PTHR30136:SF35">
    <property type="entry name" value="HTH-TYPE TRANSCRIPTIONAL REGULATOR RV1719"/>
    <property type="match status" value="1"/>
</dbReference>
<feature type="domain" description="IclR-ED" evidence="5">
    <location>
        <begin position="69"/>
        <end position="244"/>
    </location>
</feature>
<protein>
    <submittedName>
        <fullName evidence="6">IclR family transcriptional regulator</fullName>
    </submittedName>
</protein>